<comment type="caution">
    <text evidence="1">The sequence shown here is derived from an EMBL/GenBank/DDBJ whole genome shotgun (WGS) entry which is preliminary data.</text>
</comment>
<keyword evidence="2" id="KW-1185">Reference proteome</keyword>
<dbReference type="STRING" id="1714264.BTO30_16125"/>
<dbReference type="RefSeq" id="WP_075399720.1">
    <property type="nucleotide sequence ID" value="NZ_MSDU01000063.1"/>
</dbReference>
<dbReference type="Proteomes" id="UP000185568">
    <property type="component" value="Unassembled WGS sequence"/>
</dbReference>
<proteinExistence type="predicted"/>
<dbReference type="EMBL" id="MSDU01000063">
    <property type="protein sequence ID" value="OLN21206.1"/>
    <property type="molecule type" value="Genomic_DNA"/>
</dbReference>
<protein>
    <submittedName>
        <fullName evidence="1">Uncharacterized protein</fullName>
    </submittedName>
</protein>
<name>A0A1Q8Q1I6_9BACI</name>
<dbReference type="OrthoDB" id="162796at2"/>
<organism evidence="1 2">
    <name type="scientific">Domibacillus antri</name>
    <dbReference type="NCBI Taxonomy" id="1714264"/>
    <lineage>
        <taxon>Bacteria</taxon>
        <taxon>Bacillati</taxon>
        <taxon>Bacillota</taxon>
        <taxon>Bacilli</taxon>
        <taxon>Bacillales</taxon>
        <taxon>Bacillaceae</taxon>
        <taxon>Domibacillus</taxon>
    </lineage>
</organism>
<evidence type="ECO:0000313" key="2">
    <source>
        <dbReference type="Proteomes" id="UP000185568"/>
    </source>
</evidence>
<gene>
    <name evidence="1" type="ORF">BTO30_16125</name>
</gene>
<dbReference type="AlphaFoldDB" id="A0A1Q8Q1I6"/>
<sequence length="145" mass="16973">MFKRIIKPKTDESLWEWSGTQIIHFACHKDAIDDFIRSNTDMYAQQGYEVIDTYITESSMNYTVKLLLKPIQKDSLTIKEDAQPITYKKVQEYDLPEKIEIFSARLHGAEQMLMLILHGLGFRKFLELLSPEEKALLKKMLEEGE</sequence>
<reference evidence="1 2" key="1">
    <citation type="submission" date="2016-12" db="EMBL/GenBank/DDBJ databases">
        <title>Domibacillus antri genome sequencing.</title>
        <authorList>
            <person name="Verma A."/>
            <person name="Krishnamurthi S."/>
        </authorList>
    </citation>
    <scope>NUCLEOTIDE SEQUENCE [LARGE SCALE GENOMIC DNA]</scope>
    <source>
        <strain evidence="1 2">XD80</strain>
    </source>
</reference>
<accession>A0A1Q8Q1I6</accession>
<evidence type="ECO:0000313" key="1">
    <source>
        <dbReference type="EMBL" id="OLN21206.1"/>
    </source>
</evidence>